<comment type="caution">
    <text evidence="1">The sequence shown here is derived from an EMBL/GenBank/DDBJ whole genome shotgun (WGS) entry which is preliminary data.</text>
</comment>
<evidence type="ECO:0000313" key="2">
    <source>
        <dbReference type="Proteomes" id="UP001627154"/>
    </source>
</evidence>
<protein>
    <submittedName>
        <fullName evidence="1">Uncharacterized protein</fullName>
    </submittedName>
</protein>
<organism evidence="1 2">
    <name type="scientific">Trichogramma kaykai</name>
    <dbReference type="NCBI Taxonomy" id="54128"/>
    <lineage>
        <taxon>Eukaryota</taxon>
        <taxon>Metazoa</taxon>
        <taxon>Ecdysozoa</taxon>
        <taxon>Arthropoda</taxon>
        <taxon>Hexapoda</taxon>
        <taxon>Insecta</taxon>
        <taxon>Pterygota</taxon>
        <taxon>Neoptera</taxon>
        <taxon>Endopterygota</taxon>
        <taxon>Hymenoptera</taxon>
        <taxon>Apocrita</taxon>
        <taxon>Proctotrupomorpha</taxon>
        <taxon>Chalcidoidea</taxon>
        <taxon>Trichogrammatidae</taxon>
        <taxon>Trichogramma</taxon>
    </lineage>
</organism>
<dbReference type="Proteomes" id="UP001627154">
    <property type="component" value="Unassembled WGS sequence"/>
</dbReference>
<gene>
    <name evidence="1" type="ORF">TKK_013125</name>
</gene>
<evidence type="ECO:0000313" key="1">
    <source>
        <dbReference type="EMBL" id="KAL3392298.1"/>
    </source>
</evidence>
<sequence length="122" mass="14494">MQRIGENPPFWKWLCKIKKILTWQNTDFARIEAGRSVDRHASSASFLRNQRLHTVWRQFYLNDISGLEMLTISSNMIGEYYELNLDNILPVEIDEVMELERRFDAARLAFIKKMIQNSTLKK</sequence>
<dbReference type="EMBL" id="JBJJXI010000106">
    <property type="protein sequence ID" value="KAL3392298.1"/>
    <property type="molecule type" value="Genomic_DNA"/>
</dbReference>
<accession>A0ABD2WH81</accession>
<dbReference type="AlphaFoldDB" id="A0ABD2WH81"/>
<reference evidence="1 2" key="1">
    <citation type="journal article" date="2024" name="bioRxiv">
        <title>A reference genome for Trichogramma kaykai: A tiny desert-dwelling parasitoid wasp with competing sex-ratio distorters.</title>
        <authorList>
            <person name="Culotta J."/>
            <person name="Lindsey A.R."/>
        </authorList>
    </citation>
    <scope>NUCLEOTIDE SEQUENCE [LARGE SCALE GENOMIC DNA]</scope>
    <source>
        <strain evidence="1 2">KSX58</strain>
    </source>
</reference>
<proteinExistence type="predicted"/>
<keyword evidence="2" id="KW-1185">Reference proteome</keyword>
<name>A0ABD2WH81_9HYME</name>